<dbReference type="Gene3D" id="2.60.40.10">
    <property type="entry name" value="Immunoglobulins"/>
    <property type="match status" value="1"/>
</dbReference>
<dbReference type="InterPro" id="IPR013783">
    <property type="entry name" value="Ig-like_fold"/>
</dbReference>
<dbReference type="AlphaFoldDB" id="A0A2U1JP57"/>
<dbReference type="OrthoDB" id="9805821at2"/>
<dbReference type="Pfam" id="PF14310">
    <property type="entry name" value="Fn3-like"/>
    <property type="match status" value="1"/>
</dbReference>
<evidence type="ECO:0000259" key="1">
    <source>
        <dbReference type="Pfam" id="PF14310"/>
    </source>
</evidence>
<keyword evidence="3" id="KW-1185">Reference proteome</keyword>
<accession>A0A2U1JP57</accession>
<protein>
    <recommendedName>
        <fullName evidence="1">Fibronectin type III-like domain-containing protein</fullName>
    </recommendedName>
</protein>
<evidence type="ECO:0000313" key="2">
    <source>
        <dbReference type="EMBL" id="PWA06764.1"/>
    </source>
</evidence>
<reference evidence="2 3" key="1">
    <citation type="submission" date="2018-04" db="EMBL/GenBank/DDBJ databases">
        <title>Flavobacterium sp. nov., isolated from glacier ice.</title>
        <authorList>
            <person name="Liu Q."/>
            <person name="Xin Y.-H."/>
        </authorList>
    </citation>
    <scope>NUCLEOTIDE SEQUENCE [LARGE SCALE GENOMIC DNA]</scope>
    <source>
        <strain evidence="2 3">LB2P30</strain>
    </source>
</reference>
<organism evidence="2 3">
    <name type="scientific">Flavobacterium laiguense</name>
    <dbReference type="NCBI Taxonomy" id="2169409"/>
    <lineage>
        <taxon>Bacteria</taxon>
        <taxon>Pseudomonadati</taxon>
        <taxon>Bacteroidota</taxon>
        <taxon>Flavobacteriia</taxon>
        <taxon>Flavobacteriales</taxon>
        <taxon>Flavobacteriaceae</taxon>
        <taxon>Flavobacterium</taxon>
    </lineage>
</organism>
<name>A0A2U1JP57_9FLAO</name>
<evidence type="ECO:0000313" key="3">
    <source>
        <dbReference type="Proteomes" id="UP000245618"/>
    </source>
</evidence>
<dbReference type="Proteomes" id="UP000245618">
    <property type="component" value="Unassembled WGS sequence"/>
</dbReference>
<comment type="caution">
    <text evidence="2">The sequence shown here is derived from an EMBL/GenBank/DDBJ whole genome shotgun (WGS) entry which is preliminary data.</text>
</comment>
<dbReference type="EMBL" id="QCZH01000024">
    <property type="protein sequence ID" value="PWA06764.1"/>
    <property type="molecule type" value="Genomic_DNA"/>
</dbReference>
<feature type="domain" description="Fibronectin type III-like" evidence="1">
    <location>
        <begin position="2"/>
        <end position="40"/>
    </location>
</feature>
<proteinExistence type="predicted"/>
<gene>
    <name evidence="2" type="ORF">DB891_15415</name>
</gene>
<sequence length="41" mass="4786">MFKKTALNRGETKTIRFTIDNQKLSFYNNALEFVSEPGNFD</sequence>
<dbReference type="InterPro" id="IPR026891">
    <property type="entry name" value="Fn3-like"/>
</dbReference>